<dbReference type="InterPro" id="IPR023346">
    <property type="entry name" value="Lysozyme-like_dom_sf"/>
</dbReference>
<dbReference type="GO" id="GO:0005975">
    <property type="term" value="P:carbohydrate metabolic process"/>
    <property type="evidence" value="ECO:0007669"/>
    <property type="project" value="InterPro"/>
</dbReference>
<sequence>MKLFLIASLAILVLASPSCQREDIYKACHNDFEIGPNICDKFNFLSSEEAVKKGCVTPINGTTFYDLSDLPQVYDIEPNTVTIASLITNVFEDGDANFAYASCIDIQDMRGFTSGYAGFTTGTGDSESLIESFTSASPNNRLASFLSNIHEISQLPHCDRRSRGDTSKLGGYCEAWKQEACDENSGFSQLQKDWVFKNYMIPSARYAAQSGIHSPLGQAIFYDVIIQHGYQYVEPDINIVRILTLTGPRESEETEQSFLKRFLTTRRELQCCYRDDVWPASATRSEDLLSLVENFEYNKNLDVPIKLNNFGRTVTGHEDFNKDIKRCL</sequence>
<dbReference type="Gene3D" id="1.20.141.10">
    <property type="entry name" value="Chitosanase, subunit A, domain 1"/>
    <property type="match status" value="1"/>
</dbReference>
<evidence type="ECO:0000313" key="2">
    <source>
        <dbReference type="EMBL" id="KAG2235727.1"/>
    </source>
</evidence>
<organism evidence="2 3">
    <name type="scientific">Thamnidium elegans</name>
    <dbReference type="NCBI Taxonomy" id="101142"/>
    <lineage>
        <taxon>Eukaryota</taxon>
        <taxon>Fungi</taxon>
        <taxon>Fungi incertae sedis</taxon>
        <taxon>Mucoromycota</taxon>
        <taxon>Mucoromycotina</taxon>
        <taxon>Mucoromycetes</taxon>
        <taxon>Mucorales</taxon>
        <taxon>Mucorineae</taxon>
        <taxon>Mucoraceae</taxon>
        <taxon>Thamnidium</taxon>
    </lineage>
</organism>
<feature type="chain" id="PRO_5034142329" evidence="1">
    <location>
        <begin position="16"/>
        <end position="328"/>
    </location>
</feature>
<dbReference type="OrthoDB" id="76114at2759"/>
<keyword evidence="3" id="KW-1185">Reference proteome</keyword>
<accession>A0A8H7SUZ6</accession>
<dbReference type="Gene3D" id="3.30.386.10">
    <property type="entry name" value="Chitosanase, subunit A, domain 2"/>
    <property type="match status" value="1"/>
</dbReference>
<dbReference type="GO" id="GO:0016977">
    <property type="term" value="F:chitosanase activity"/>
    <property type="evidence" value="ECO:0007669"/>
    <property type="project" value="InterPro"/>
</dbReference>
<dbReference type="SUPFAM" id="SSF53955">
    <property type="entry name" value="Lysozyme-like"/>
    <property type="match status" value="1"/>
</dbReference>
<name>A0A8H7SUZ6_9FUNG</name>
<keyword evidence="1" id="KW-0732">Signal</keyword>
<comment type="caution">
    <text evidence="2">The sequence shown here is derived from an EMBL/GenBank/DDBJ whole genome shotgun (WGS) entry which is preliminary data.</text>
</comment>
<dbReference type="InterPro" id="IPR023099">
    <property type="entry name" value="Glyco_hydro_46_N"/>
</dbReference>
<gene>
    <name evidence="2" type="ORF">INT48_009142</name>
</gene>
<dbReference type="AlphaFoldDB" id="A0A8H7SUZ6"/>
<evidence type="ECO:0000313" key="3">
    <source>
        <dbReference type="Proteomes" id="UP000613177"/>
    </source>
</evidence>
<dbReference type="Pfam" id="PF01374">
    <property type="entry name" value="Glyco_hydro_46"/>
    <property type="match status" value="1"/>
</dbReference>
<protein>
    <submittedName>
        <fullName evidence="2">Uncharacterized protein</fullName>
    </submittedName>
</protein>
<dbReference type="GO" id="GO:0005576">
    <property type="term" value="C:extracellular region"/>
    <property type="evidence" value="ECO:0007669"/>
    <property type="project" value="InterPro"/>
</dbReference>
<evidence type="ECO:0000256" key="1">
    <source>
        <dbReference type="SAM" id="SignalP"/>
    </source>
</evidence>
<proteinExistence type="predicted"/>
<feature type="signal peptide" evidence="1">
    <location>
        <begin position="1"/>
        <end position="15"/>
    </location>
</feature>
<dbReference type="Proteomes" id="UP000613177">
    <property type="component" value="Unassembled WGS sequence"/>
</dbReference>
<dbReference type="EMBL" id="JAEPRE010000028">
    <property type="protein sequence ID" value="KAG2235727.1"/>
    <property type="molecule type" value="Genomic_DNA"/>
</dbReference>
<reference evidence="2" key="1">
    <citation type="submission" date="2021-01" db="EMBL/GenBank/DDBJ databases">
        <title>Metabolic potential, ecology and presence of endohyphal bacteria is reflected in genomic diversity of Mucoromycotina.</title>
        <authorList>
            <person name="Muszewska A."/>
            <person name="Okrasinska A."/>
            <person name="Steczkiewicz K."/>
            <person name="Drgas O."/>
            <person name="Orlowska M."/>
            <person name="Perlinska-Lenart U."/>
            <person name="Aleksandrzak-Piekarczyk T."/>
            <person name="Szatraj K."/>
            <person name="Zielenkiewicz U."/>
            <person name="Pilsyk S."/>
            <person name="Malc E."/>
            <person name="Mieczkowski P."/>
            <person name="Kruszewska J.S."/>
            <person name="Biernat P."/>
            <person name="Pawlowska J."/>
        </authorList>
    </citation>
    <scope>NUCLEOTIDE SEQUENCE</scope>
    <source>
        <strain evidence="2">WA0000018081</strain>
    </source>
</reference>
<dbReference type="InterPro" id="IPR000400">
    <property type="entry name" value="Glyco_hydro_46"/>
</dbReference>